<dbReference type="AlphaFoldDB" id="A0A090B850"/>
<dbReference type="RefSeq" id="WP_000157683.1">
    <property type="nucleotide sequence ID" value="NZ_AP014650.1"/>
</dbReference>
<evidence type="ECO:0000313" key="11">
    <source>
        <dbReference type="Proteomes" id="UP000268239"/>
    </source>
</evidence>
<reference evidence="6" key="7">
    <citation type="submission" date="2021-03" db="EMBL/GenBank/DDBJ databases">
        <title>Complete genome sequencing of Acinetobacter baumannii.</title>
        <authorList>
            <person name="Yadav B."/>
            <person name="Makwana N."/>
            <person name="Kharat A.S."/>
            <person name="Veeraraghavan B."/>
            <person name="Vijayakumar S."/>
            <person name="Priya M."/>
        </authorList>
    </citation>
    <scope>NUCLEOTIDE SEQUENCE</scope>
    <source>
        <strain evidence="6">KSK6</strain>
        <plasmid evidence="6">p1KSK6</plasmid>
    </source>
</reference>
<dbReference type="Pfam" id="PF26125">
    <property type="entry name" value="AcrVA2-like"/>
    <property type="match status" value="1"/>
</dbReference>
<geneLocation type="plasmid" evidence="6 13">
    <name>p1KSK6</name>
</geneLocation>
<evidence type="ECO:0000313" key="13">
    <source>
        <dbReference type="Proteomes" id="UP000664966"/>
    </source>
</evidence>
<reference evidence="4 9" key="3">
    <citation type="submission" date="2017-05" db="EMBL/GenBank/DDBJ databases">
        <title>Draft genome sequence of MDR A. baumannii AB360.</title>
        <authorList>
            <person name="Wareham D.W."/>
            <person name="Bean D.C."/>
        </authorList>
    </citation>
    <scope>NUCLEOTIDE SEQUENCE [LARGE SCALE GENOMIC DNA]</scope>
    <source>
        <strain evidence="4 9">AB360</strain>
    </source>
</reference>
<reference evidence="1" key="1">
    <citation type="submission" date="2015-09" db="EMBL/GenBank/DDBJ databases">
        <title>Conjugative plasmids carrying the sulphonamide resistance gene sul2.</title>
        <authorList>
            <person name="Hamidian M."/>
            <person name="Holt K.E."/>
            <person name="Pickard D."/>
            <person name="Hall R.M."/>
        </authorList>
    </citation>
    <scope>NUCLEOTIDE SEQUENCE</scope>
    <source>
        <strain evidence="1">D4</strain>
        <plasmid evidence="1">pD4</plasmid>
    </source>
</reference>
<name>A0A090B850_ACIBA</name>
<gene>
    <name evidence="4" type="ORF">CBE85_17490</name>
    <name evidence="5" type="ORF">CPI82_16885</name>
    <name evidence="7" type="ORF">EJ062_16865</name>
    <name evidence="3" type="ORF">G3N53_14170</name>
    <name evidence="6" type="ORF">J6E47_20610</name>
    <name evidence="2" type="ORF">LV35_03004</name>
</gene>
<evidence type="ECO:0000313" key="2">
    <source>
        <dbReference type="EMBL" id="KZA14013.1"/>
    </source>
</evidence>
<evidence type="ECO:0000313" key="8">
    <source>
        <dbReference type="Proteomes" id="UP000076296"/>
    </source>
</evidence>
<reference evidence="2 8" key="2">
    <citation type="submission" date="2016-01" db="EMBL/GenBank/DDBJ databases">
        <title>Draft sequences of Acinetobacter baumannii isolates from wounded military personnel.</title>
        <authorList>
            <person name="Arivett B.A."/>
            <person name="Fiester S.E."/>
            <person name="Ream D.C."/>
            <person name="Actis L.A."/>
        </authorList>
    </citation>
    <scope>NUCLEOTIDE SEQUENCE [LARGE SCALE GENOMIC DNA]</scope>
    <source>
        <strain evidence="2 8">AB2828</strain>
    </source>
</reference>
<dbReference type="EMBL" id="NGKM01000024">
    <property type="protein sequence ID" value="OWK65295.1"/>
    <property type="molecule type" value="Genomic_DNA"/>
</dbReference>
<reference evidence="3 12" key="6">
    <citation type="submission" date="2020-02" db="EMBL/GenBank/DDBJ databases">
        <title>Whole genome shot-gun sequencing of clinical Carbapenem resistant A. baumannii.</title>
        <authorList>
            <person name="Veeraraghavan B."/>
            <person name="Mathur P."/>
            <person name="Vijayakumar S."/>
            <person name="Vasudevan K."/>
            <person name="Lincy M."/>
            <person name="Kirubananthan A."/>
        </authorList>
    </citation>
    <scope>NUCLEOTIDE SEQUENCE [LARGE SCALE GENOMIC DNA]</scope>
    <source>
        <strain evidence="3 12">SP816</strain>
    </source>
</reference>
<reference evidence="7 11" key="5">
    <citation type="submission" date="2018-12" db="EMBL/GenBank/DDBJ databases">
        <title>Draft Genome Sequences Human Pathogenic Acinetobacter baumannii Strains.</title>
        <authorList>
            <person name="Madhi M."/>
            <person name="Ronco T."/>
            <person name="Olsen R.H."/>
            <person name="Hassani A."/>
        </authorList>
    </citation>
    <scope>NUCLEOTIDE SEQUENCE [LARGE SCALE GENOMIC DNA]</scope>
    <source>
        <strain evidence="7 11">AB3</strain>
    </source>
</reference>
<dbReference type="Proteomes" id="UP000223291">
    <property type="component" value="Unassembled WGS sequence"/>
</dbReference>
<evidence type="ECO:0000313" key="6">
    <source>
        <dbReference type="EMBL" id="QTK45581.1"/>
    </source>
</evidence>
<sequence length="388" mass="44502">MASLNSEFQIPLKVVTTRLNHMKINLPQLVKKIEKRAIENLKRRKDKKEQIDLLITWDDWIYAALDADHERIHGSADPHPLPPTFKNNMVSGVYEKALKNVMGHFGVKATVPAWAANIKVGEHIPKELLDRLPVTTGELVTLGNWMLTKNIYRFEDIVINELIKTGFNGVIPNHILNLPDLCVYIQTDNAKGLTFENRQVVGVLFCVTELCGDRLLVSTMYLDDGMPRTIAIMLNEDQDIEASLTNFVDQFQQDYDPETMASDLKERLKIQKKLINLVLWFSQSKPEVTPLTPDATNKPVQFVEVKKEKRLFEAGKYKTFKIGSETARKLTKLYEEIEVAKAEGKVSGREPHLRKSHWHLYWYGKKGRYERYDFLLIPVTIVGGVSKD</sequence>
<dbReference type="EMBL" id="CP072271">
    <property type="protein sequence ID" value="QTK45581.1"/>
    <property type="molecule type" value="Genomic_DNA"/>
</dbReference>
<protein>
    <recommendedName>
        <fullName evidence="14">FinQ</fullName>
    </recommendedName>
</protein>
<dbReference type="Proteomes" id="UP000664966">
    <property type="component" value="Plasmid p1KSK6"/>
</dbReference>
<proteinExistence type="predicted"/>
<dbReference type="Proteomes" id="UP000076296">
    <property type="component" value="Unassembled WGS sequence"/>
</dbReference>
<dbReference type="Proteomes" id="UP000268239">
    <property type="component" value="Unassembled WGS sequence"/>
</dbReference>
<evidence type="ECO:0008006" key="14">
    <source>
        <dbReference type="Google" id="ProtNLM"/>
    </source>
</evidence>
<evidence type="ECO:0000313" key="3">
    <source>
        <dbReference type="EMBL" id="NDW42219.1"/>
    </source>
</evidence>
<dbReference type="PATRIC" id="fig|470.1369.peg.3667"/>
<evidence type="ECO:0000313" key="12">
    <source>
        <dbReference type="Proteomes" id="UP000470018"/>
    </source>
</evidence>
<dbReference type="Proteomes" id="UP000470018">
    <property type="component" value="Unassembled WGS sequence"/>
</dbReference>
<evidence type="ECO:0000313" key="5">
    <source>
        <dbReference type="EMBL" id="PHQ01523.1"/>
    </source>
</evidence>
<dbReference type="EMBL" id="LRDT01000038">
    <property type="protein sequence ID" value="KZA14013.1"/>
    <property type="molecule type" value="Genomic_DNA"/>
</dbReference>
<dbReference type="InterPro" id="IPR058915">
    <property type="entry name" value="AcrVA2-like"/>
</dbReference>
<keyword evidence="1" id="KW-0614">Plasmid</keyword>
<organism evidence="4 9">
    <name type="scientific">Acinetobacter baumannii</name>
    <dbReference type="NCBI Taxonomy" id="470"/>
    <lineage>
        <taxon>Bacteria</taxon>
        <taxon>Pseudomonadati</taxon>
        <taxon>Pseudomonadota</taxon>
        <taxon>Gammaproteobacteria</taxon>
        <taxon>Moraxellales</taxon>
        <taxon>Moraxellaceae</taxon>
        <taxon>Acinetobacter</taxon>
        <taxon>Acinetobacter calcoaceticus/baumannii complex</taxon>
    </lineage>
</organism>
<dbReference type="EMBL" id="JAAGTY010000015">
    <property type="protein sequence ID" value="NDW42219.1"/>
    <property type="molecule type" value="Genomic_DNA"/>
</dbReference>
<dbReference type="Proteomes" id="UP000197394">
    <property type="component" value="Unassembled WGS sequence"/>
</dbReference>
<accession>A0A090B850</accession>
<geneLocation type="plasmid" evidence="1">
    <name>pD4</name>
</geneLocation>
<reference evidence="5 10" key="4">
    <citation type="submission" date="2017-09" db="EMBL/GenBank/DDBJ databases">
        <title>Draft genome of Acinetobacter baumannii strain I43, a mercury resistant bacteria.</title>
        <authorList>
            <person name="Siqueira K.A."/>
            <person name="Mello I.S."/>
            <person name="Mendes T.A."/>
            <person name="Soares M.A."/>
        </authorList>
    </citation>
    <scope>NUCLEOTIDE SEQUENCE [LARGE SCALE GENOMIC DNA]</scope>
    <source>
        <strain evidence="5 10">I43</strain>
    </source>
</reference>
<dbReference type="EMBL" id="NXDV01000016">
    <property type="protein sequence ID" value="PHQ01523.1"/>
    <property type="molecule type" value="Genomic_DNA"/>
</dbReference>
<dbReference type="EMBL" id="KT779035">
    <property type="protein sequence ID" value="ALG88318.1"/>
    <property type="molecule type" value="Genomic_DNA"/>
</dbReference>
<evidence type="ECO:0000313" key="7">
    <source>
        <dbReference type="EMBL" id="RTQ71093.1"/>
    </source>
</evidence>
<evidence type="ECO:0000313" key="4">
    <source>
        <dbReference type="EMBL" id="OWK65295.1"/>
    </source>
</evidence>
<evidence type="ECO:0000313" key="10">
    <source>
        <dbReference type="Proteomes" id="UP000223291"/>
    </source>
</evidence>
<dbReference type="EMBL" id="RXLU01000116">
    <property type="protein sequence ID" value="RTQ71093.1"/>
    <property type="molecule type" value="Genomic_DNA"/>
</dbReference>
<evidence type="ECO:0000313" key="1">
    <source>
        <dbReference type="EMBL" id="ALG88318.1"/>
    </source>
</evidence>
<evidence type="ECO:0000313" key="9">
    <source>
        <dbReference type="Proteomes" id="UP000197394"/>
    </source>
</evidence>